<dbReference type="InParanoid" id="G3HUR4"/>
<name>G3HUR4_CRIGR</name>
<dbReference type="EMBL" id="JH000748">
    <property type="protein sequence ID" value="EGV99245.1"/>
    <property type="molecule type" value="Genomic_DNA"/>
</dbReference>
<reference evidence="2" key="1">
    <citation type="journal article" date="2011" name="Nat. Biotechnol.">
        <title>The genomic sequence of the Chinese hamster ovary (CHO)-K1 cell line.</title>
        <authorList>
            <person name="Xu X."/>
            <person name="Nagarajan H."/>
            <person name="Lewis N.E."/>
            <person name="Pan S."/>
            <person name="Cai Z."/>
            <person name="Liu X."/>
            <person name="Chen W."/>
            <person name="Xie M."/>
            <person name="Wang W."/>
            <person name="Hammond S."/>
            <person name="Andersen M.R."/>
            <person name="Neff N."/>
            <person name="Passarelli B."/>
            <person name="Koh W."/>
            <person name="Fan H.C."/>
            <person name="Wang J."/>
            <person name="Gui Y."/>
            <person name="Lee K.H."/>
            <person name="Betenbaugh M.J."/>
            <person name="Quake S.R."/>
            <person name="Famili I."/>
            <person name="Palsson B.O."/>
            <person name="Wang J."/>
        </authorList>
    </citation>
    <scope>NUCLEOTIDE SEQUENCE [LARGE SCALE GENOMIC DNA]</scope>
    <source>
        <strain evidence="2">CHO K1 cell line</strain>
    </source>
</reference>
<organism evidence="1 2">
    <name type="scientific">Cricetulus griseus</name>
    <name type="common">Chinese hamster</name>
    <name type="synonym">Cricetulus barabensis griseus</name>
    <dbReference type="NCBI Taxonomy" id="10029"/>
    <lineage>
        <taxon>Eukaryota</taxon>
        <taxon>Metazoa</taxon>
        <taxon>Chordata</taxon>
        <taxon>Craniata</taxon>
        <taxon>Vertebrata</taxon>
        <taxon>Euteleostomi</taxon>
        <taxon>Mammalia</taxon>
        <taxon>Eutheria</taxon>
        <taxon>Euarchontoglires</taxon>
        <taxon>Glires</taxon>
        <taxon>Rodentia</taxon>
        <taxon>Myomorpha</taxon>
        <taxon>Muroidea</taxon>
        <taxon>Cricetidae</taxon>
        <taxon>Cricetinae</taxon>
        <taxon>Cricetulus</taxon>
    </lineage>
</organism>
<sequence length="94" mass="10460">MGDHRHQTAASSCNLRHQNTQHSLSPVVLLGGIWPTAPPGGHTPHTTEQGRECCSLLPTIQKHSQGLLLLLETQTPRRRALKIFSPQFYAKILF</sequence>
<gene>
    <name evidence="1" type="ORF">I79_014680</name>
</gene>
<dbReference type="AlphaFoldDB" id="G3HUR4"/>
<accession>G3HUR4</accession>
<evidence type="ECO:0000313" key="1">
    <source>
        <dbReference type="EMBL" id="EGV99245.1"/>
    </source>
</evidence>
<proteinExistence type="predicted"/>
<evidence type="ECO:0000313" key="2">
    <source>
        <dbReference type="Proteomes" id="UP000001075"/>
    </source>
</evidence>
<dbReference type="Proteomes" id="UP000001075">
    <property type="component" value="Unassembled WGS sequence"/>
</dbReference>
<dbReference type="GlyGen" id="G3HUR4">
    <property type="glycosylation" value="1 site"/>
</dbReference>
<protein>
    <submittedName>
        <fullName evidence="1">Uncharacterized protein</fullName>
    </submittedName>
</protein>